<feature type="domain" description="ABC transporter" evidence="6">
    <location>
        <begin position="3"/>
        <end position="235"/>
    </location>
</feature>
<dbReference type="PROSITE" id="PS50893">
    <property type="entry name" value="ABC_TRANSPORTER_2"/>
    <property type="match status" value="1"/>
</dbReference>
<evidence type="ECO:0000259" key="6">
    <source>
        <dbReference type="PROSITE" id="PS50893"/>
    </source>
</evidence>
<dbReference type="SUPFAM" id="SSF50331">
    <property type="entry name" value="MOP-like"/>
    <property type="match status" value="1"/>
</dbReference>
<dbReference type="PANTHER" id="PTHR42781">
    <property type="entry name" value="SPERMIDINE/PUTRESCINE IMPORT ATP-BINDING PROTEIN POTA"/>
    <property type="match status" value="1"/>
</dbReference>
<proteinExistence type="predicted"/>
<dbReference type="Pfam" id="PF00005">
    <property type="entry name" value="ABC_tran"/>
    <property type="match status" value="1"/>
</dbReference>
<dbReference type="OrthoDB" id="9112331at2"/>
<dbReference type="EMBL" id="LAIR01000002">
    <property type="protein sequence ID" value="KNX39509.1"/>
    <property type="molecule type" value="Genomic_DNA"/>
</dbReference>
<evidence type="ECO:0000256" key="1">
    <source>
        <dbReference type="ARBA" id="ARBA00022448"/>
    </source>
</evidence>
<evidence type="ECO:0000313" key="9">
    <source>
        <dbReference type="Proteomes" id="UP000037397"/>
    </source>
</evidence>
<dbReference type="Pfam" id="PF03459">
    <property type="entry name" value="TOBE"/>
    <property type="match status" value="1"/>
</dbReference>
<dbReference type="InterPro" id="IPR050093">
    <property type="entry name" value="ABC_SmlMolc_Importer"/>
</dbReference>
<keyword evidence="3" id="KW-0547">Nucleotide-binding</keyword>
<protein>
    <submittedName>
        <fullName evidence="8">ABC transporter ATP-binding protein</fullName>
    </submittedName>
</protein>
<dbReference type="GO" id="GO:0016887">
    <property type="term" value="F:ATP hydrolysis activity"/>
    <property type="evidence" value="ECO:0007669"/>
    <property type="project" value="InterPro"/>
</dbReference>
<dbReference type="InterPro" id="IPR004606">
    <property type="entry name" value="Mop_domain"/>
</dbReference>
<evidence type="ECO:0000256" key="5">
    <source>
        <dbReference type="PROSITE-ProRule" id="PRU01213"/>
    </source>
</evidence>
<comment type="caution">
    <text evidence="8">The sequence shown here is derived from an EMBL/GenBank/DDBJ whole genome shotgun (WGS) entry which is preliminary data.</text>
</comment>
<dbReference type="SUPFAM" id="SSF52540">
    <property type="entry name" value="P-loop containing nucleoside triphosphate hydrolases"/>
    <property type="match status" value="1"/>
</dbReference>
<dbReference type="Proteomes" id="UP000037397">
    <property type="component" value="Unassembled WGS sequence"/>
</dbReference>
<sequence length="350" mass="36451">MTMHLDGVVRRGDFALDATLDVEPGEVVAVLGPNGSGKTTLVNALAGLDALDGGALHGPDGAAWDAGRAWVGPRHRSVGLVLAEPLLFPHLTARDNVAFGPRSRGAGRADARRTADAELAAVGLTEHASSRPRALSTGQAQRVALARALATSPALLLLDEPLSALDPETRGATRVSLGHRLRGYDGCTVLVTHDPLDALTLADRLVFLDAGRVVQSGTPAEVVSRPRSPYVARVVGLNLWRARRDGDVVRLPSGEAVTIADLPDAADLWVTARPSAVALWPTEPHGSPRNSWQLTVSSVELAGQSARVTLTGAVELVAEVTAASVAELGLAPGTVVWATLKAIELSAYEA</sequence>
<dbReference type="RefSeq" id="WP_050671966.1">
    <property type="nucleotide sequence ID" value="NZ_LAIR01000002.1"/>
</dbReference>
<keyword evidence="1" id="KW-0813">Transport</keyword>
<evidence type="ECO:0000259" key="7">
    <source>
        <dbReference type="PROSITE" id="PS51866"/>
    </source>
</evidence>
<feature type="domain" description="Mop" evidence="7">
    <location>
        <begin position="285"/>
        <end position="349"/>
    </location>
</feature>
<dbReference type="InterPro" id="IPR003593">
    <property type="entry name" value="AAA+_ATPase"/>
</dbReference>
<dbReference type="SMART" id="SM00382">
    <property type="entry name" value="AAA"/>
    <property type="match status" value="1"/>
</dbReference>
<organism evidence="8 9">
    <name type="scientific">Luteipulveratus halotolerans</name>
    <dbReference type="NCBI Taxonomy" id="1631356"/>
    <lineage>
        <taxon>Bacteria</taxon>
        <taxon>Bacillati</taxon>
        <taxon>Actinomycetota</taxon>
        <taxon>Actinomycetes</taxon>
        <taxon>Micrococcales</taxon>
        <taxon>Dermacoccaceae</taxon>
        <taxon>Luteipulveratus</taxon>
    </lineage>
</organism>
<gene>
    <name evidence="8" type="ORF">VV01_15040</name>
</gene>
<dbReference type="InterPro" id="IPR005116">
    <property type="entry name" value="Transp-assoc_OB_typ1"/>
</dbReference>
<accession>A0A0L6CP29</accession>
<dbReference type="PANTHER" id="PTHR42781:SF4">
    <property type="entry name" value="SPERMIDINE_PUTRESCINE IMPORT ATP-BINDING PROTEIN POTA"/>
    <property type="match status" value="1"/>
</dbReference>
<dbReference type="GO" id="GO:0005524">
    <property type="term" value="F:ATP binding"/>
    <property type="evidence" value="ECO:0007669"/>
    <property type="project" value="UniProtKB-KW"/>
</dbReference>
<keyword evidence="2 5" id="KW-0500">Molybdenum</keyword>
<dbReference type="AlphaFoldDB" id="A0A0L6CP29"/>
<reference evidence="9" key="1">
    <citation type="submission" date="2015-03" db="EMBL/GenBank/DDBJ databases">
        <title>Luteipulveratus halotolerans sp. nov., a novel actinobacterium (Dermacoccaceae) from Sarawak, Malaysia.</title>
        <authorList>
            <person name="Juboi H."/>
            <person name="Basik A."/>
            <person name="Shamsul S.S."/>
            <person name="Arnold P."/>
            <person name="Schmitt E.K."/>
            <person name="Sanglier J.-J."/>
            <person name="Yeo T."/>
        </authorList>
    </citation>
    <scope>NUCLEOTIDE SEQUENCE [LARGE SCALE GENOMIC DNA]</scope>
    <source>
        <strain evidence="9">C296001</strain>
    </source>
</reference>
<dbReference type="InterPro" id="IPR008995">
    <property type="entry name" value="Mo/tungstate-bd_C_term_dom"/>
</dbReference>
<evidence type="ECO:0000256" key="3">
    <source>
        <dbReference type="ARBA" id="ARBA00022741"/>
    </source>
</evidence>
<keyword evidence="9" id="KW-1185">Reference proteome</keyword>
<dbReference type="PATRIC" id="fig|1631356.3.peg.2975"/>
<dbReference type="Gene3D" id="3.40.50.300">
    <property type="entry name" value="P-loop containing nucleotide triphosphate hydrolases"/>
    <property type="match status" value="1"/>
</dbReference>
<name>A0A0L6CP29_9MICO</name>
<dbReference type="Gene3D" id="2.40.50.100">
    <property type="match status" value="1"/>
</dbReference>
<dbReference type="PROSITE" id="PS51866">
    <property type="entry name" value="MOP"/>
    <property type="match status" value="1"/>
</dbReference>
<keyword evidence="4 8" id="KW-0067">ATP-binding</keyword>
<evidence type="ECO:0000313" key="8">
    <source>
        <dbReference type="EMBL" id="KNX39509.1"/>
    </source>
</evidence>
<dbReference type="InterPro" id="IPR027417">
    <property type="entry name" value="P-loop_NTPase"/>
</dbReference>
<evidence type="ECO:0000256" key="4">
    <source>
        <dbReference type="ARBA" id="ARBA00022840"/>
    </source>
</evidence>
<dbReference type="STRING" id="1631356.VV01_15040"/>
<dbReference type="GO" id="GO:0015689">
    <property type="term" value="P:molybdate ion transport"/>
    <property type="evidence" value="ECO:0007669"/>
    <property type="project" value="InterPro"/>
</dbReference>
<dbReference type="InterPro" id="IPR003439">
    <property type="entry name" value="ABC_transporter-like_ATP-bd"/>
</dbReference>
<evidence type="ECO:0000256" key="2">
    <source>
        <dbReference type="ARBA" id="ARBA00022505"/>
    </source>
</evidence>